<dbReference type="PANTHER" id="PTHR38107:SF3">
    <property type="entry name" value="LYSOZYME RRRD-RELATED"/>
    <property type="match status" value="1"/>
</dbReference>
<dbReference type="SUPFAM" id="SSF53955">
    <property type="entry name" value="Lysozyme-like"/>
    <property type="match status" value="1"/>
</dbReference>
<dbReference type="GO" id="GO:0042742">
    <property type="term" value="P:defense response to bacterium"/>
    <property type="evidence" value="ECO:0007669"/>
    <property type="project" value="UniProtKB-KW"/>
</dbReference>
<sequence length="177" mass="19630">MSLKQKLVALGLSSAVALAGANLIAPTEAPNGEPVLHTYLDPVEVITACFGHTDPELEINQFFSEQQCIEMFAKDLGKADRQLRRLTYPVQLTEGEHAAYLSLIYNFGAGNFQTSTLRKLLLRGERVAACHQLTEACGKHGCNGFVYAADIKLPGLVERRKKERKICLKDLYVEQNH</sequence>
<dbReference type="InterPro" id="IPR034690">
    <property type="entry name" value="Endolysin_T4_type"/>
</dbReference>
<dbReference type="GO" id="GO:0031640">
    <property type="term" value="P:killing of cells of another organism"/>
    <property type="evidence" value="ECO:0007669"/>
    <property type="project" value="UniProtKB-KW"/>
</dbReference>
<evidence type="ECO:0000313" key="6">
    <source>
        <dbReference type="EMBL" id="QJA53082.1"/>
    </source>
</evidence>
<dbReference type="GO" id="GO:0003796">
    <property type="term" value="F:lysozyme activity"/>
    <property type="evidence" value="ECO:0007669"/>
    <property type="project" value="UniProtKB-EC"/>
</dbReference>
<comment type="catalytic activity">
    <reaction evidence="1">
        <text>Hydrolysis of (1-&gt;4)-beta-linkages between N-acetylmuramic acid and N-acetyl-D-glucosamine residues in a peptidoglycan and between N-acetyl-D-glucosamine residues in chitodextrins.</text>
        <dbReference type="EC" id="3.2.1.17"/>
    </reaction>
</comment>
<dbReference type="InterPro" id="IPR023347">
    <property type="entry name" value="Lysozyme_dom_sf"/>
</dbReference>
<evidence type="ECO:0000256" key="4">
    <source>
        <dbReference type="ARBA" id="ARBA00022801"/>
    </source>
</evidence>
<dbReference type="Pfam" id="PF00959">
    <property type="entry name" value="Phage_lysozyme"/>
    <property type="match status" value="1"/>
</dbReference>
<evidence type="ECO:0000313" key="8">
    <source>
        <dbReference type="EMBL" id="QJH96178.1"/>
    </source>
</evidence>
<keyword evidence="5" id="KW-0326">Glycosidase</keyword>
<dbReference type="AlphaFoldDB" id="A0A6H2A050"/>
<organism evidence="6">
    <name type="scientific">viral metagenome</name>
    <dbReference type="NCBI Taxonomy" id="1070528"/>
    <lineage>
        <taxon>unclassified sequences</taxon>
        <taxon>metagenomes</taxon>
        <taxon>organismal metagenomes</taxon>
    </lineage>
</organism>
<dbReference type="InterPro" id="IPR023346">
    <property type="entry name" value="Lysozyme-like_dom_sf"/>
</dbReference>
<evidence type="ECO:0000256" key="5">
    <source>
        <dbReference type="ARBA" id="ARBA00023295"/>
    </source>
</evidence>
<evidence type="ECO:0000256" key="1">
    <source>
        <dbReference type="ARBA" id="ARBA00000632"/>
    </source>
</evidence>
<proteinExistence type="inferred from homology"/>
<dbReference type="GO" id="GO:0016998">
    <property type="term" value="P:cell wall macromolecule catabolic process"/>
    <property type="evidence" value="ECO:0007669"/>
    <property type="project" value="InterPro"/>
</dbReference>
<keyword evidence="2" id="KW-0929">Antimicrobial</keyword>
<accession>A0A6H2A050</accession>
<dbReference type="HAMAP" id="MF_04110">
    <property type="entry name" value="ENDOLYSIN_T4"/>
    <property type="match status" value="1"/>
</dbReference>
<dbReference type="Gene3D" id="1.10.530.40">
    <property type="match status" value="1"/>
</dbReference>
<dbReference type="EMBL" id="MT141156">
    <property type="protein sequence ID" value="QJA55396.1"/>
    <property type="molecule type" value="Genomic_DNA"/>
</dbReference>
<dbReference type="InterPro" id="IPR002196">
    <property type="entry name" value="Glyco_hydro_24"/>
</dbReference>
<dbReference type="EMBL" id="MT144642">
    <property type="protein sequence ID" value="QJH96178.1"/>
    <property type="molecule type" value="Genomic_DNA"/>
</dbReference>
<name>A0A6H2A050_9ZZZZ</name>
<dbReference type="CDD" id="cd16900">
    <property type="entry name" value="endolysin_R21-like"/>
    <property type="match status" value="1"/>
</dbReference>
<dbReference type="InterPro" id="IPR051018">
    <property type="entry name" value="Bacteriophage_GH24"/>
</dbReference>
<evidence type="ECO:0000256" key="3">
    <source>
        <dbReference type="ARBA" id="ARBA00022638"/>
    </source>
</evidence>
<dbReference type="GO" id="GO:0009253">
    <property type="term" value="P:peptidoglycan catabolic process"/>
    <property type="evidence" value="ECO:0007669"/>
    <property type="project" value="InterPro"/>
</dbReference>
<protein>
    <submittedName>
        <fullName evidence="6">Putative glycoside hydrolase</fullName>
    </submittedName>
</protein>
<dbReference type="EMBL" id="MT144392">
    <property type="protein sequence ID" value="QJA53082.1"/>
    <property type="molecule type" value="Genomic_DNA"/>
</dbReference>
<evidence type="ECO:0000313" key="7">
    <source>
        <dbReference type="EMBL" id="QJA55396.1"/>
    </source>
</evidence>
<keyword evidence="3" id="KW-0081">Bacteriolytic enzyme</keyword>
<evidence type="ECO:0000256" key="2">
    <source>
        <dbReference type="ARBA" id="ARBA00022529"/>
    </source>
</evidence>
<gene>
    <name evidence="7" type="ORF">MM415B02051_0007</name>
    <name evidence="6" type="ORF">TM448A03224_0004</name>
    <name evidence="8" type="ORF">TM448B00650_0005</name>
</gene>
<keyword evidence="4 6" id="KW-0378">Hydrolase</keyword>
<reference evidence="6" key="1">
    <citation type="submission" date="2020-03" db="EMBL/GenBank/DDBJ databases">
        <title>The deep terrestrial virosphere.</title>
        <authorList>
            <person name="Holmfeldt K."/>
            <person name="Nilsson E."/>
            <person name="Simone D."/>
            <person name="Lopez-Fernandez M."/>
            <person name="Wu X."/>
            <person name="de Brujin I."/>
            <person name="Lundin D."/>
            <person name="Andersson A."/>
            <person name="Bertilsson S."/>
            <person name="Dopson M."/>
        </authorList>
    </citation>
    <scope>NUCLEOTIDE SEQUENCE</scope>
    <source>
        <strain evidence="7">MM415B02051</strain>
        <strain evidence="6">TM448A03224</strain>
        <strain evidence="8">TM448B00650</strain>
    </source>
</reference>
<dbReference type="PANTHER" id="PTHR38107">
    <property type="match status" value="1"/>
</dbReference>